<name>A0AAV9THL1_9PEZI</name>
<dbReference type="GO" id="GO:0022857">
    <property type="term" value="F:transmembrane transporter activity"/>
    <property type="evidence" value="ECO:0007669"/>
    <property type="project" value="InterPro"/>
</dbReference>
<feature type="domain" description="FAD dependent oxidoreductase" evidence="8">
    <location>
        <begin position="382"/>
        <end position="542"/>
    </location>
</feature>
<evidence type="ECO:0000256" key="5">
    <source>
        <dbReference type="ARBA" id="ARBA00023136"/>
    </source>
</evidence>
<keyword evidence="2" id="KW-0813">Transport</keyword>
<evidence type="ECO:0000256" key="6">
    <source>
        <dbReference type="SAM" id="MobiDB-lite"/>
    </source>
</evidence>
<dbReference type="EMBL" id="JASAOK010000020">
    <property type="protein sequence ID" value="KAK6221650.1"/>
    <property type="molecule type" value="Genomic_DNA"/>
</dbReference>
<feature type="transmembrane region" description="Helical" evidence="7">
    <location>
        <begin position="294"/>
        <end position="317"/>
    </location>
</feature>
<dbReference type="Gene3D" id="3.30.9.10">
    <property type="entry name" value="D-Amino Acid Oxidase, subunit A, domain 2"/>
    <property type="match status" value="1"/>
</dbReference>
<accession>A0AAV9THL1</accession>
<evidence type="ECO:0000313" key="10">
    <source>
        <dbReference type="Proteomes" id="UP001327957"/>
    </source>
</evidence>
<sequence length="698" mass="78350">MATANKISDPTDADASGEKASWPQNSDSSSARIETVEDASHVYRASVDKATERAVLRKLDYRIVPMVMWVYLMNMMDRVNIGNARLFGLEDDLNLGEGQFQLAVSVLFVTYCLFEAPSNMIIKRLQPARYLAGLTIAWGFVATFSAFVNNFASLVACRLLLGLFEAGFFPGVVLYLSMFYSRRSLALRIAYFYGTAAASGVAGGLVAYGISFMDGDHGWRAWRWIILINGLPTIVTGIIIPFVLPNSPETAKFLTDEDKVNLVRIHESEVGSARNLREMEWLDVKDGLKDWTTWAYCFALFPMLTMLYSFVVFLPTIIHGLGQWTATEVQAMTVPVYAVGAIVYITCARLSDLTQRRGYFIMGSIVSSMAGYGMLIAEKGPLYCNLANEAIHPWFWSQDLGHFFHKTGMMVLDDQGNDFSERVRHTLQQRGSDYTKNVDVSHTVKQWEVLKGMKTDDVGKSYFNPEAGWADAALATANFMTAAEKKGVRRVVGEVEELLFDAQRQRLLGVRTSDGRRFTADQIVLAAGAWTSSMLAPIEDALRVQAQDRIERQIQAVGRLSVYYTLSAEVTDRMCKTNMPIIAYRQQAILTPPSLENRTLKINDISTEFVNMVATKSGHQISVPSNRLQEDVPDDLKRKTNTVLQLMIPWFSSEQTPERWRACWDTKTPTGDWLLCKHPHPHLENLFLTAGGNFNSYK</sequence>
<dbReference type="InterPro" id="IPR036259">
    <property type="entry name" value="MFS_trans_sf"/>
</dbReference>
<dbReference type="InterPro" id="IPR011701">
    <property type="entry name" value="MFS"/>
</dbReference>
<dbReference type="Gene3D" id="3.50.50.60">
    <property type="entry name" value="FAD/NAD(P)-binding domain"/>
    <property type="match status" value="1"/>
</dbReference>
<comment type="caution">
    <text evidence="9">The sequence shown here is derived from an EMBL/GenBank/DDBJ whole genome shotgun (WGS) entry which is preliminary data.</text>
</comment>
<proteinExistence type="predicted"/>
<dbReference type="PANTHER" id="PTHR43791:SF91">
    <property type="entry name" value="MAJOR FACILITATOR SUPERFAMILY (MFS) PROFILE DOMAIN-CONTAINING PROTEIN-RELATED"/>
    <property type="match status" value="1"/>
</dbReference>
<feature type="transmembrane region" description="Helical" evidence="7">
    <location>
        <begin position="159"/>
        <end position="178"/>
    </location>
</feature>
<feature type="region of interest" description="Disordered" evidence="6">
    <location>
        <begin position="1"/>
        <end position="31"/>
    </location>
</feature>
<feature type="transmembrane region" description="Helical" evidence="7">
    <location>
        <begin position="359"/>
        <end position="377"/>
    </location>
</feature>
<dbReference type="AlphaFoldDB" id="A0AAV9THL1"/>
<dbReference type="InterPro" id="IPR006076">
    <property type="entry name" value="FAD-dep_OxRdtase"/>
</dbReference>
<reference evidence="9 10" key="1">
    <citation type="submission" date="2023-04" db="EMBL/GenBank/DDBJ databases">
        <title>Colletotrichum tabacum stain YC1 causing leaf anthracnose on Nicotiana tabacum(L.) cv.</title>
        <authorList>
            <person name="Ji Z."/>
            <person name="Wang M."/>
            <person name="Zhang J."/>
            <person name="Wang N."/>
            <person name="Zhou Z."/>
        </authorList>
    </citation>
    <scope>NUCLEOTIDE SEQUENCE [LARGE SCALE GENOMIC DNA]</scope>
    <source>
        <strain evidence="9 10">YC1</strain>
    </source>
</reference>
<feature type="transmembrane region" description="Helical" evidence="7">
    <location>
        <begin position="222"/>
        <end position="244"/>
    </location>
</feature>
<dbReference type="PANTHER" id="PTHR43791">
    <property type="entry name" value="PERMEASE-RELATED"/>
    <property type="match status" value="1"/>
</dbReference>
<dbReference type="GO" id="GO:0016020">
    <property type="term" value="C:membrane"/>
    <property type="evidence" value="ECO:0007669"/>
    <property type="project" value="UniProtKB-SubCell"/>
</dbReference>
<dbReference type="FunFam" id="1.20.1250.20:FF:000057">
    <property type="entry name" value="MFS general substrate transporter"/>
    <property type="match status" value="1"/>
</dbReference>
<protein>
    <submittedName>
        <fullName evidence="9">High-affinity nicotinic acid transporter</fullName>
    </submittedName>
</protein>
<dbReference type="Proteomes" id="UP001327957">
    <property type="component" value="Unassembled WGS sequence"/>
</dbReference>
<comment type="subcellular location">
    <subcellularLocation>
        <location evidence="1">Membrane</location>
        <topology evidence="1">Multi-pass membrane protein</topology>
    </subcellularLocation>
</comment>
<feature type="transmembrane region" description="Helical" evidence="7">
    <location>
        <begin position="190"/>
        <end position="210"/>
    </location>
</feature>
<feature type="compositionally biased region" description="Polar residues" evidence="6">
    <location>
        <begin position="22"/>
        <end position="31"/>
    </location>
</feature>
<dbReference type="Pfam" id="PF01266">
    <property type="entry name" value="DAO"/>
    <property type="match status" value="1"/>
</dbReference>
<feature type="transmembrane region" description="Helical" evidence="7">
    <location>
        <begin position="128"/>
        <end position="147"/>
    </location>
</feature>
<evidence type="ECO:0000256" key="7">
    <source>
        <dbReference type="SAM" id="Phobius"/>
    </source>
</evidence>
<dbReference type="Pfam" id="PF07690">
    <property type="entry name" value="MFS_1"/>
    <property type="match status" value="1"/>
</dbReference>
<dbReference type="SUPFAM" id="SSF103473">
    <property type="entry name" value="MFS general substrate transporter"/>
    <property type="match status" value="1"/>
</dbReference>
<dbReference type="SUPFAM" id="SSF51905">
    <property type="entry name" value="FAD/NAD(P)-binding domain"/>
    <property type="match status" value="1"/>
</dbReference>
<dbReference type="InterPro" id="IPR036188">
    <property type="entry name" value="FAD/NAD-bd_sf"/>
</dbReference>
<feature type="transmembrane region" description="Helical" evidence="7">
    <location>
        <begin position="329"/>
        <end position="347"/>
    </location>
</feature>
<keyword evidence="5 7" id="KW-0472">Membrane</keyword>
<evidence type="ECO:0000256" key="2">
    <source>
        <dbReference type="ARBA" id="ARBA00022448"/>
    </source>
</evidence>
<evidence type="ECO:0000256" key="3">
    <source>
        <dbReference type="ARBA" id="ARBA00022692"/>
    </source>
</evidence>
<dbReference type="Gene3D" id="1.20.1250.20">
    <property type="entry name" value="MFS general substrate transporter like domains"/>
    <property type="match status" value="1"/>
</dbReference>
<keyword evidence="3 7" id="KW-0812">Transmembrane</keyword>
<gene>
    <name evidence="9" type="ORF">QIS74_04522</name>
</gene>
<evidence type="ECO:0000259" key="8">
    <source>
        <dbReference type="Pfam" id="PF01266"/>
    </source>
</evidence>
<evidence type="ECO:0000313" key="9">
    <source>
        <dbReference type="EMBL" id="KAK6221650.1"/>
    </source>
</evidence>
<keyword evidence="10" id="KW-1185">Reference proteome</keyword>
<organism evidence="9 10">
    <name type="scientific">Colletotrichum tabaci</name>
    <dbReference type="NCBI Taxonomy" id="1209068"/>
    <lineage>
        <taxon>Eukaryota</taxon>
        <taxon>Fungi</taxon>
        <taxon>Dikarya</taxon>
        <taxon>Ascomycota</taxon>
        <taxon>Pezizomycotina</taxon>
        <taxon>Sordariomycetes</taxon>
        <taxon>Hypocreomycetidae</taxon>
        <taxon>Glomerellales</taxon>
        <taxon>Glomerellaceae</taxon>
        <taxon>Colletotrichum</taxon>
        <taxon>Colletotrichum destructivum species complex</taxon>
    </lineage>
</organism>
<keyword evidence="4 7" id="KW-1133">Transmembrane helix</keyword>
<evidence type="ECO:0000256" key="1">
    <source>
        <dbReference type="ARBA" id="ARBA00004141"/>
    </source>
</evidence>
<evidence type="ECO:0000256" key="4">
    <source>
        <dbReference type="ARBA" id="ARBA00022989"/>
    </source>
</evidence>